<gene>
    <name evidence="1" type="ORF">METZ01_LOCUS178208</name>
</gene>
<feature type="non-terminal residue" evidence="1">
    <location>
        <position position="51"/>
    </location>
</feature>
<evidence type="ECO:0000313" key="1">
    <source>
        <dbReference type="EMBL" id="SVB25354.1"/>
    </source>
</evidence>
<organism evidence="1">
    <name type="scientific">marine metagenome</name>
    <dbReference type="NCBI Taxonomy" id="408172"/>
    <lineage>
        <taxon>unclassified sequences</taxon>
        <taxon>metagenomes</taxon>
        <taxon>ecological metagenomes</taxon>
    </lineage>
</organism>
<dbReference type="EMBL" id="UINC01034469">
    <property type="protein sequence ID" value="SVB25354.1"/>
    <property type="molecule type" value="Genomic_DNA"/>
</dbReference>
<protein>
    <submittedName>
        <fullName evidence="1">Uncharacterized protein</fullName>
    </submittedName>
</protein>
<sequence>MVLSGLVAGSLDNFPSQTLSPLIILVKSLWPPISETTHGQPLMADRLSSYG</sequence>
<reference evidence="1" key="1">
    <citation type="submission" date="2018-05" db="EMBL/GenBank/DDBJ databases">
        <authorList>
            <person name="Lanie J.A."/>
            <person name="Ng W.-L."/>
            <person name="Kazmierczak K.M."/>
            <person name="Andrzejewski T.M."/>
            <person name="Davidsen T.M."/>
            <person name="Wayne K.J."/>
            <person name="Tettelin H."/>
            <person name="Glass J.I."/>
            <person name="Rusch D."/>
            <person name="Podicherti R."/>
            <person name="Tsui H.-C.T."/>
            <person name="Winkler M.E."/>
        </authorList>
    </citation>
    <scope>NUCLEOTIDE SEQUENCE</scope>
</reference>
<name>A0A382CHP5_9ZZZZ</name>
<dbReference type="AlphaFoldDB" id="A0A382CHP5"/>
<accession>A0A382CHP5</accession>
<proteinExistence type="predicted"/>